<organism evidence="1 2">
    <name type="scientific">Flavobacterium pectinovorum</name>
    <dbReference type="NCBI Taxonomy" id="29533"/>
    <lineage>
        <taxon>Bacteria</taxon>
        <taxon>Pseudomonadati</taxon>
        <taxon>Bacteroidota</taxon>
        <taxon>Flavobacteriia</taxon>
        <taxon>Flavobacteriales</taxon>
        <taxon>Flavobacteriaceae</taxon>
        <taxon>Flavobacterium</taxon>
    </lineage>
</organism>
<evidence type="ECO:0000313" key="2">
    <source>
        <dbReference type="Proteomes" id="UP000319700"/>
    </source>
</evidence>
<accession>A0A502F2V3</accession>
<dbReference type="EMBL" id="RCZH01000002">
    <property type="protein sequence ID" value="TPG44535.1"/>
    <property type="molecule type" value="Genomic_DNA"/>
</dbReference>
<comment type="caution">
    <text evidence="1">The sequence shown here is derived from an EMBL/GenBank/DDBJ whole genome shotgun (WGS) entry which is preliminary data.</text>
</comment>
<name>A0A502F2V3_9FLAO</name>
<dbReference type="AlphaFoldDB" id="A0A502F2V3"/>
<evidence type="ECO:0000313" key="1">
    <source>
        <dbReference type="EMBL" id="TPG44535.1"/>
    </source>
</evidence>
<keyword evidence="2" id="KW-1185">Reference proteome</keyword>
<protein>
    <submittedName>
        <fullName evidence="1">Uncharacterized protein</fullName>
    </submittedName>
</protein>
<gene>
    <name evidence="1" type="ORF">EAH81_03400</name>
</gene>
<proteinExistence type="predicted"/>
<sequence length="72" mass="8385">MKLFSNKKLNFSLALDRSGILFIASLARKRYSVWQERLVLKIHKVSAPKKINTKENSEPLKTKKAPIFRLML</sequence>
<dbReference type="Proteomes" id="UP000319700">
    <property type="component" value="Unassembled WGS sequence"/>
</dbReference>
<reference evidence="1 2" key="1">
    <citation type="journal article" date="2019" name="Environ. Microbiol.">
        <title>Species interactions and distinct microbial communities in high Arctic permafrost affected cryosols are associated with the CH4 and CO2 gas fluxes.</title>
        <authorList>
            <person name="Altshuler I."/>
            <person name="Hamel J."/>
            <person name="Turney S."/>
            <person name="Magnuson E."/>
            <person name="Levesque R."/>
            <person name="Greer C."/>
            <person name="Whyte L.G."/>
        </authorList>
    </citation>
    <scope>NUCLEOTIDE SEQUENCE [LARGE SCALE GENOMIC DNA]</scope>
    <source>
        <strain evidence="1 2">42</strain>
    </source>
</reference>